<evidence type="ECO:0000313" key="2">
    <source>
        <dbReference type="Proteomes" id="UP000325536"/>
    </source>
</evidence>
<sequence length="52" mass="6011">MAFDWEAFYQAAADLAWWFGFSPGDLDGLSPDEIVAWQRQANRQIKAKYSKL</sequence>
<organism evidence="1 2">
    <name type="scientific">Neisseria animalis</name>
    <dbReference type="NCBI Taxonomy" id="492"/>
    <lineage>
        <taxon>Bacteria</taxon>
        <taxon>Pseudomonadati</taxon>
        <taxon>Pseudomonadota</taxon>
        <taxon>Betaproteobacteria</taxon>
        <taxon>Neisseriales</taxon>
        <taxon>Neisseriaceae</taxon>
        <taxon>Neisseria</taxon>
    </lineage>
</organism>
<dbReference type="AlphaFoldDB" id="A0A5P3MRX6"/>
<dbReference type="OrthoDB" id="8913657at2"/>
<dbReference type="KEGG" id="naq:D0T90_02735"/>
<dbReference type="InterPro" id="IPR009493">
    <property type="entry name" value="P2_GpE"/>
</dbReference>
<name>A0A5P3MRX6_NEIAN</name>
<gene>
    <name evidence="1" type="ORF">D0T90_02735</name>
</gene>
<dbReference type="RefSeq" id="WP_123795597.1">
    <property type="nucleotide sequence ID" value="NZ_CP031699.1"/>
</dbReference>
<dbReference type="Proteomes" id="UP000325536">
    <property type="component" value="Chromosome"/>
</dbReference>
<reference evidence="1 2" key="1">
    <citation type="submission" date="2018-08" db="EMBL/GenBank/DDBJ databases">
        <title>Neisseria animalis ATCC 49930 complete genome.</title>
        <authorList>
            <person name="Veseli I.A."/>
            <person name="Mascarenhas dos Santos A.C."/>
            <person name="Buttler R."/>
            <person name="Pombert J.-F."/>
        </authorList>
    </citation>
    <scope>NUCLEOTIDE SEQUENCE [LARGE SCALE GENOMIC DNA]</scope>
    <source>
        <strain evidence="1 2">ATCC 49930</strain>
    </source>
</reference>
<protein>
    <submittedName>
        <fullName evidence="1">GpE family phage tail protein</fullName>
    </submittedName>
</protein>
<accession>A0A5P3MRX6</accession>
<dbReference type="EMBL" id="CP031699">
    <property type="protein sequence ID" value="QEY23551.1"/>
    <property type="molecule type" value="Genomic_DNA"/>
</dbReference>
<proteinExistence type="predicted"/>
<dbReference type="Pfam" id="PF06528">
    <property type="entry name" value="Phage_P2_GpE"/>
    <property type="match status" value="1"/>
</dbReference>
<keyword evidence="2" id="KW-1185">Reference proteome</keyword>
<evidence type="ECO:0000313" key="1">
    <source>
        <dbReference type="EMBL" id="QEY23551.1"/>
    </source>
</evidence>